<feature type="compositionally biased region" description="Low complexity" evidence="1">
    <location>
        <begin position="319"/>
        <end position="346"/>
    </location>
</feature>
<feature type="compositionally biased region" description="Polar residues" evidence="1">
    <location>
        <begin position="395"/>
        <end position="405"/>
    </location>
</feature>
<dbReference type="EMBL" id="NAJN01000235">
    <property type="protein sequence ID" value="TKA76479.1"/>
    <property type="molecule type" value="Genomic_DNA"/>
</dbReference>
<dbReference type="AlphaFoldDB" id="A0A4V5NGV5"/>
<keyword evidence="3" id="KW-1185">Reference proteome</keyword>
<comment type="caution">
    <text evidence="2">The sequence shown here is derived from an EMBL/GenBank/DDBJ whole genome shotgun (WGS) entry which is preliminary data.</text>
</comment>
<protein>
    <submittedName>
        <fullName evidence="2">Uncharacterized protein</fullName>
    </submittedName>
</protein>
<sequence>MSSAALYGLYSSHPSTTSTPHILHLTYASLPPSSIALLTTLLSSFSPSFLPTTHPLTRAHRKRTLCLIAALPTYLTVPALPPMTLPFRLLTSSSSSSTSRRLCTLHARLNPHLIASILHFIEKEGRHHVPRTFHPLRAAGLLSPTLCAILVTCDSLDALLSCLRSTPAGKCAVCELAAIGGETELCVALGAAMLGRMREEAAEDSRRVGWMEGWVGCVRDGEGEEARRERVGRMRAWGWGLRGARKAAEMERRRRGGDDIVVSALDADADDGARADDHQNEEDQHGLDGDGYEMIEIGYSPPMPSSHDRFASTSTGIEPHSSSNTTTPPNASSSPKPPAATSHASSCPPPCRTIRPYSRSSKNDDIIDAYRATLLNRVSAMRPPRGGWNGFAMSGIQTSAQTSASDFPRKGDKGGASHEEEKEQQGGWI</sequence>
<feature type="compositionally biased region" description="Basic and acidic residues" evidence="1">
    <location>
        <begin position="407"/>
        <end position="429"/>
    </location>
</feature>
<evidence type="ECO:0000313" key="2">
    <source>
        <dbReference type="EMBL" id="TKA76479.1"/>
    </source>
</evidence>
<dbReference type="Proteomes" id="UP000308768">
    <property type="component" value="Unassembled WGS sequence"/>
</dbReference>
<accession>A0A4V5NGV5</accession>
<organism evidence="2 3">
    <name type="scientific">Cryomyces minteri</name>
    <dbReference type="NCBI Taxonomy" id="331657"/>
    <lineage>
        <taxon>Eukaryota</taxon>
        <taxon>Fungi</taxon>
        <taxon>Dikarya</taxon>
        <taxon>Ascomycota</taxon>
        <taxon>Pezizomycotina</taxon>
        <taxon>Dothideomycetes</taxon>
        <taxon>Dothideomycetes incertae sedis</taxon>
        <taxon>Cryomyces</taxon>
    </lineage>
</organism>
<gene>
    <name evidence="2" type="ORF">B0A49_04845</name>
</gene>
<evidence type="ECO:0000256" key="1">
    <source>
        <dbReference type="SAM" id="MobiDB-lite"/>
    </source>
</evidence>
<dbReference type="STRING" id="331657.A0A4V5NGV5"/>
<feature type="region of interest" description="Disordered" evidence="1">
    <location>
        <begin position="392"/>
        <end position="429"/>
    </location>
</feature>
<evidence type="ECO:0000313" key="3">
    <source>
        <dbReference type="Proteomes" id="UP000308768"/>
    </source>
</evidence>
<proteinExistence type="predicted"/>
<feature type="compositionally biased region" description="Basic and acidic residues" evidence="1">
    <location>
        <begin position="271"/>
        <end position="288"/>
    </location>
</feature>
<name>A0A4V5NGV5_9PEZI</name>
<feature type="region of interest" description="Disordered" evidence="1">
    <location>
        <begin position="270"/>
        <end position="359"/>
    </location>
</feature>
<reference evidence="2 3" key="1">
    <citation type="submission" date="2017-03" db="EMBL/GenBank/DDBJ databases">
        <title>Genomes of endolithic fungi from Antarctica.</title>
        <authorList>
            <person name="Coleine C."/>
            <person name="Masonjones S."/>
            <person name="Stajich J.E."/>
        </authorList>
    </citation>
    <scope>NUCLEOTIDE SEQUENCE [LARGE SCALE GENOMIC DNA]</scope>
    <source>
        <strain evidence="2 3">CCFEE 5187</strain>
    </source>
</reference>